<dbReference type="PANTHER" id="PTHR36452:SF1">
    <property type="entry name" value="DUF2461 DOMAIN-CONTAINING PROTEIN"/>
    <property type="match status" value="1"/>
</dbReference>
<organism evidence="1 2">
    <name type="scientific">Marivirga lumbricoides</name>
    <dbReference type="NCBI Taxonomy" id="1046115"/>
    <lineage>
        <taxon>Bacteria</taxon>
        <taxon>Pseudomonadati</taxon>
        <taxon>Bacteroidota</taxon>
        <taxon>Cytophagia</taxon>
        <taxon>Cytophagales</taxon>
        <taxon>Marivirgaceae</taxon>
        <taxon>Marivirga</taxon>
    </lineage>
</organism>
<gene>
    <name evidence="1" type="ORF">GCM10011506_20190</name>
</gene>
<dbReference type="EMBL" id="BMEC01000006">
    <property type="protein sequence ID" value="GGC34788.1"/>
    <property type="molecule type" value="Genomic_DNA"/>
</dbReference>
<dbReference type="NCBIfam" id="TIGR02453">
    <property type="entry name" value="TIGR02453 family protein"/>
    <property type="match status" value="1"/>
</dbReference>
<protein>
    <recommendedName>
        <fullName evidence="3">TIGR02453 family protein</fullName>
    </recommendedName>
</protein>
<name>A0ABQ1M5H9_9BACT</name>
<dbReference type="PANTHER" id="PTHR36452">
    <property type="entry name" value="CHROMOSOME 12, WHOLE GENOME SHOTGUN SEQUENCE"/>
    <property type="match status" value="1"/>
</dbReference>
<evidence type="ECO:0000313" key="1">
    <source>
        <dbReference type="EMBL" id="GGC34788.1"/>
    </source>
</evidence>
<keyword evidence="2" id="KW-1185">Reference proteome</keyword>
<dbReference type="Pfam" id="PF09365">
    <property type="entry name" value="DUF2461"/>
    <property type="match status" value="1"/>
</dbReference>
<sequence length="238" mass="28103">MYLESKFKIELRLKLKYMNFRKLFDFLRDLNSEGNNNKAWMDEHRKQYETIRDEYKEFLSDLNLSLAKIHPDYHDTPGKKAINRINNNLVFHPNKPTYKDHFGAGMDQAKNYADFYIHLGINECFLAGGFYHSPNDILKKIRAAIDYNGNEFKKIISAKEFNDYYGELMSDDALTNAPKGYSIDHPHIELLKLRSFVVMHPLTQKEVISDDFKEELIKAYRILLPFRNYLNQAVAFEE</sequence>
<dbReference type="InterPro" id="IPR012808">
    <property type="entry name" value="CHP02453"/>
</dbReference>
<evidence type="ECO:0008006" key="3">
    <source>
        <dbReference type="Google" id="ProtNLM"/>
    </source>
</evidence>
<comment type="caution">
    <text evidence="1">The sequence shown here is derived from an EMBL/GenBank/DDBJ whole genome shotgun (WGS) entry which is preliminary data.</text>
</comment>
<dbReference type="Proteomes" id="UP000636010">
    <property type="component" value="Unassembled WGS sequence"/>
</dbReference>
<proteinExistence type="predicted"/>
<evidence type="ECO:0000313" key="2">
    <source>
        <dbReference type="Proteomes" id="UP000636010"/>
    </source>
</evidence>
<dbReference type="InterPro" id="IPR015996">
    <property type="entry name" value="UCP028451"/>
</dbReference>
<accession>A0ABQ1M5H9</accession>
<reference evidence="2" key="1">
    <citation type="journal article" date="2019" name="Int. J. Syst. Evol. Microbiol.">
        <title>The Global Catalogue of Microorganisms (GCM) 10K type strain sequencing project: providing services to taxonomists for standard genome sequencing and annotation.</title>
        <authorList>
            <consortium name="The Broad Institute Genomics Platform"/>
            <consortium name="The Broad Institute Genome Sequencing Center for Infectious Disease"/>
            <person name="Wu L."/>
            <person name="Ma J."/>
        </authorList>
    </citation>
    <scope>NUCLEOTIDE SEQUENCE [LARGE SCALE GENOMIC DNA]</scope>
    <source>
        <strain evidence="2">CGMCC 1.10832</strain>
    </source>
</reference>
<dbReference type="PIRSF" id="PIRSF028451">
    <property type="entry name" value="UCP028451"/>
    <property type="match status" value="1"/>
</dbReference>